<dbReference type="GO" id="GO:0032259">
    <property type="term" value="P:methylation"/>
    <property type="evidence" value="ECO:0007669"/>
    <property type="project" value="UniProtKB-KW"/>
</dbReference>
<dbReference type="InterPro" id="IPR041698">
    <property type="entry name" value="Methyltransf_25"/>
</dbReference>
<keyword evidence="5" id="KW-1185">Reference proteome</keyword>
<sequence>MNIESQFNSIAEEYDINRRKFIPCFDDFYIDTTDFIAANIKEPKSIVDLGSGTGLLAYYWYKHFPGSDYLLTDIADDMLSVAKRRFQGLDNVSYQTTDYIKELPEVPFDTVISALSIHHLEQSEKQALFTKIYQALPAGGIFVNYDQFCAGDTRLNKWYDSFWEGQLYNSGLTDRDIELWLERRKFDKECSVEDETEMLKNSGFSTVKCIYAYRKFAVIIAIK</sequence>
<keyword evidence="2 4" id="KW-0808">Transferase</keyword>
<dbReference type="AlphaFoldDB" id="A0A011V0H0"/>
<dbReference type="RefSeq" id="WP_024858345.1">
    <property type="nucleotide sequence ID" value="NZ_JEOB01000003.1"/>
</dbReference>
<dbReference type="CDD" id="cd02440">
    <property type="entry name" value="AdoMet_MTases"/>
    <property type="match status" value="1"/>
</dbReference>
<dbReference type="Pfam" id="PF13649">
    <property type="entry name" value="Methyltransf_25"/>
    <property type="match status" value="1"/>
</dbReference>
<dbReference type="PANTHER" id="PTHR43861:SF1">
    <property type="entry name" value="TRANS-ACONITATE 2-METHYLTRANSFERASE"/>
    <property type="match status" value="1"/>
</dbReference>
<dbReference type="InterPro" id="IPR029063">
    <property type="entry name" value="SAM-dependent_MTases_sf"/>
</dbReference>
<evidence type="ECO:0000256" key="2">
    <source>
        <dbReference type="ARBA" id="ARBA00022679"/>
    </source>
</evidence>
<dbReference type="PATRIC" id="fig|1341156.4.peg.2252"/>
<dbReference type="SUPFAM" id="SSF53335">
    <property type="entry name" value="S-adenosyl-L-methionine-dependent methyltransferases"/>
    <property type="match status" value="1"/>
</dbReference>
<evidence type="ECO:0000256" key="1">
    <source>
        <dbReference type="ARBA" id="ARBA00022603"/>
    </source>
</evidence>
<evidence type="ECO:0000259" key="3">
    <source>
        <dbReference type="Pfam" id="PF13649"/>
    </source>
</evidence>
<name>A0A011V0H0_RUMAL</name>
<feature type="domain" description="Methyltransferase" evidence="3">
    <location>
        <begin position="46"/>
        <end position="140"/>
    </location>
</feature>
<reference evidence="4 5" key="1">
    <citation type="submission" date="2013-06" db="EMBL/GenBank/DDBJ databases">
        <title>Rumen cellulosomics: divergent fiber-degrading strategies revealed by comparative genome-wide analysis of six Ruminococcal strains.</title>
        <authorList>
            <person name="Dassa B."/>
            <person name="Borovok I."/>
            <person name="Lamed R."/>
            <person name="Flint H."/>
            <person name="Yeoman C.J."/>
            <person name="White B."/>
            <person name="Bayer E.A."/>
        </authorList>
    </citation>
    <scope>NUCLEOTIDE SEQUENCE [LARGE SCALE GENOMIC DNA]</scope>
    <source>
        <strain evidence="4 5">SY3</strain>
    </source>
</reference>
<comment type="caution">
    <text evidence="4">The sequence shown here is derived from an EMBL/GenBank/DDBJ whole genome shotgun (WGS) entry which is preliminary data.</text>
</comment>
<protein>
    <submittedName>
        <fullName evidence="4">Methyltransferase type 12</fullName>
    </submittedName>
</protein>
<organism evidence="4 5">
    <name type="scientific">Ruminococcus albus SY3</name>
    <dbReference type="NCBI Taxonomy" id="1341156"/>
    <lineage>
        <taxon>Bacteria</taxon>
        <taxon>Bacillati</taxon>
        <taxon>Bacillota</taxon>
        <taxon>Clostridia</taxon>
        <taxon>Eubacteriales</taxon>
        <taxon>Oscillospiraceae</taxon>
        <taxon>Ruminococcus</taxon>
    </lineage>
</organism>
<evidence type="ECO:0000313" key="5">
    <source>
        <dbReference type="Proteomes" id="UP000021369"/>
    </source>
</evidence>
<dbReference type="OrthoDB" id="7365827at2"/>
<keyword evidence="1 4" id="KW-0489">Methyltransferase</keyword>
<accession>A0A011V0H0</accession>
<evidence type="ECO:0000313" key="4">
    <source>
        <dbReference type="EMBL" id="EXM38947.1"/>
    </source>
</evidence>
<dbReference type="PANTHER" id="PTHR43861">
    <property type="entry name" value="TRANS-ACONITATE 2-METHYLTRANSFERASE-RELATED"/>
    <property type="match status" value="1"/>
</dbReference>
<proteinExistence type="predicted"/>
<dbReference type="Gene3D" id="3.40.50.150">
    <property type="entry name" value="Vaccinia Virus protein VP39"/>
    <property type="match status" value="1"/>
</dbReference>
<dbReference type="GO" id="GO:0008168">
    <property type="term" value="F:methyltransferase activity"/>
    <property type="evidence" value="ECO:0007669"/>
    <property type="project" value="UniProtKB-KW"/>
</dbReference>
<dbReference type="EMBL" id="JEOB01000003">
    <property type="protein sequence ID" value="EXM38947.1"/>
    <property type="molecule type" value="Genomic_DNA"/>
</dbReference>
<gene>
    <name evidence="4" type="ORF">RASY3_11555</name>
</gene>
<dbReference type="Proteomes" id="UP000021369">
    <property type="component" value="Unassembled WGS sequence"/>
</dbReference>